<dbReference type="Gramene" id="KZN06144">
    <property type="protein sequence ID" value="KZN06144"/>
    <property type="gene ID" value="DCAR_006981"/>
</dbReference>
<keyword evidence="5 21" id="KW-0479">Metal-binding</keyword>
<evidence type="ECO:0000256" key="18">
    <source>
        <dbReference type="ARBA" id="ARBA00061587"/>
    </source>
</evidence>
<keyword evidence="14" id="KW-0507">mRNA processing</keyword>
<dbReference type="InterPro" id="IPR012887">
    <property type="entry name" value="GDP_fucose_pyrophosphorylase"/>
</dbReference>
<feature type="domain" description="RRM" evidence="23">
    <location>
        <begin position="18"/>
        <end position="56"/>
    </location>
</feature>
<dbReference type="SMART" id="SM00440">
    <property type="entry name" value="ZnF_C2C2"/>
    <property type="match status" value="1"/>
</dbReference>
<dbReference type="GO" id="GO:0050201">
    <property type="term" value="F:fucokinase activity"/>
    <property type="evidence" value="ECO:0007669"/>
    <property type="project" value="EnsemblPlants"/>
</dbReference>
<feature type="domain" description="RRM" evidence="23">
    <location>
        <begin position="75"/>
        <end position="146"/>
    </location>
</feature>
<name>A0A166E636_DAUCS</name>
<dbReference type="EMBL" id="LNRQ01000002">
    <property type="protein sequence ID" value="KZN06144.1"/>
    <property type="molecule type" value="Genomic_DNA"/>
</dbReference>
<dbReference type="InterPro" id="IPR006204">
    <property type="entry name" value="GHMP_kinase_N_dom"/>
</dbReference>
<evidence type="ECO:0000256" key="21">
    <source>
        <dbReference type="RuleBase" id="RU003474"/>
    </source>
</evidence>
<keyword evidence="8" id="KW-0547">Nucleotide-binding</keyword>
<comment type="similarity">
    <text evidence="17">Belongs to the GHMP kinase family.</text>
</comment>
<keyword evidence="13 19" id="KW-0694">RNA-binding</keyword>
<dbReference type="GO" id="GO:0006351">
    <property type="term" value="P:DNA-templated transcription"/>
    <property type="evidence" value="ECO:0007669"/>
    <property type="project" value="InterPro"/>
</dbReference>
<comment type="subcellular location">
    <subcellularLocation>
        <location evidence="1">Nucleus speckle</location>
    </subcellularLocation>
</comment>
<dbReference type="FunFam" id="3.30.70.330:FF:000299">
    <property type="entry name" value="Serine/arginine-rich splicing factor RS31"/>
    <property type="match status" value="1"/>
</dbReference>
<comment type="similarity">
    <text evidence="21">Belongs to the archaeal rpoM/eukaryotic RPA12/RPB9/RPC11 RNA polymerase family.</text>
</comment>
<evidence type="ECO:0000256" key="8">
    <source>
        <dbReference type="ARBA" id="ARBA00022741"/>
    </source>
</evidence>
<dbReference type="PRINTS" id="PR00959">
    <property type="entry name" value="MEVGALKINASE"/>
</dbReference>
<gene>
    <name evidence="25" type="ORF">DCAR_006981</name>
</gene>
<keyword evidence="3" id="KW-0597">Phosphoprotein</keyword>
<feature type="region of interest" description="Disordered" evidence="22">
    <location>
        <begin position="149"/>
        <end position="247"/>
    </location>
</feature>
<evidence type="ECO:0000256" key="2">
    <source>
        <dbReference type="ARBA" id="ARBA00020093"/>
    </source>
</evidence>
<dbReference type="Pfam" id="PF08544">
    <property type="entry name" value="GHMP_kinases_C"/>
    <property type="match status" value="1"/>
</dbReference>
<evidence type="ECO:0000256" key="10">
    <source>
        <dbReference type="ARBA" id="ARBA00022777"/>
    </source>
</evidence>
<keyword evidence="4" id="KW-0808">Transferase</keyword>
<dbReference type="Pfam" id="PF00076">
    <property type="entry name" value="RRM_1"/>
    <property type="match status" value="2"/>
</dbReference>
<evidence type="ECO:0000256" key="11">
    <source>
        <dbReference type="ARBA" id="ARBA00022833"/>
    </source>
</evidence>
<evidence type="ECO:0000256" key="3">
    <source>
        <dbReference type="ARBA" id="ARBA00022553"/>
    </source>
</evidence>
<evidence type="ECO:0000256" key="13">
    <source>
        <dbReference type="ARBA" id="ARBA00022884"/>
    </source>
</evidence>
<evidence type="ECO:0000256" key="19">
    <source>
        <dbReference type="PROSITE-ProRule" id="PRU00176"/>
    </source>
</evidence>
<dbReference type="InterPro" id="IPR052203">
    <property type="entry name" value="GHMP_Kinase-Related"/>
</dbReference>
<dbReference type="Gene3D" id="2.20.25.10">
    <property type="match status" value="1"/>
</dbReference>
<evidence type="ECO:0000256" key="5">
    <source>
        <dbReference type="ARBA" id="ARBA00022723"/>
    </source>
</evidence>
<evidence type="ECO:0000256" key="16">
    <source>
        <dbReference type="ARBA" id="ARBA00029985"/>
    </source>
</evidence>
<evidence type="ECO:0000256" key="12">
    <source>
        <dbReference type="ARBA" id="ARBA00022840"/>
    </source>
</evidence>
<dbReference type="PANTHER" id="PTHR32463">
    <property type="entry name" value="L-FUCOSE KINASE"/>
    <property type="match status" value="1"/>
</dbReference>
<dbReference type="SMART" id="SM00360">
    <property type="entry name" value="RRM"/>
    <property type="match status" value="1"/>
</dbReference>
<keyword evidence="11" id="KW-0862">Zinc</keyword>
<dbReference type="GO" id="GO:0008270">
    <property type="term" value="F:zinc ion binding"/>
    <property type="evidence" value="ECO:0007669"/>
    <property type="project" value="UniProtKB-KW"/>
</dbReference>
<organism evidence="25">
    <name type="scientific">Daucus carota subsp. sativus</name>
    <name type="common">Carrot</name>
    <dbReference type="NCBI Taxonomy" id="79200"/>
    <lineage>
        <taxon>Eukaryota</taxon>
        <taxon>Viridiplantae</taxon>
        <taxon>Streptophyta</taxon>
        <taxon>Embryophyta</taxon>
        <taxon>Tracheophyta</taxon>
        <taxon>Spermatophyta</taxon>
        <taxon>Magnoliopsida</taxon>
        <taxon>eudicotyledons</taxon>
        <taxon>Gunneridae</taxon>
        <taxon>Pentapetalae</taxon>
        <taxon>asterids</taxon>
        <taxon>campanulids</taxon>
        <taxon>Apiales</taxon>
        <taxon>Apiaceae</taxon>
        <taxon>Apioideae</taxon>
        <taxon>Scandiceae</taxon>
        <taxon>Daucinae</taxon>
        <taxon>Daucus</taxon>
        <taxon>Daucus sect. Daucus</taxon>
    </lineage>
</organism>
<keyword evidence="15" id="KW-0539">Nucleus</keyword>
<dbReference type="SMART" id="SM00661">
    <property type="entry name" value="RPOL9"/>
    <property type="match status" value="1"/>
</dbReference>
<reference evidence="25" key="1">
    <citation type="journal article" date="2016" name="Nat. Genet.">
        <title>A high-quality carrot genome assembly provides new insights into carotenoid accumulation and asterid genome evolution.</title>
        <authorList>
            <person name="Iorizzo M."/>
            <person name="Ellison S."/>
            <person name="Senalik D."/>
            <person name="Zeng P."/>
            <person name="Satapoomin P."/>
            <person name="Huang J."/>
            <person name="Bowman M."/>
            <person name="Iovene M."/>
            <person name="Sanseverino W."/>
            <person name="Cavagnaro P."/>
            <person name="Yildiz M."/>
            <person name="Macko-Podgorni A."/>
            <person name="Moranska E."/>
            <person name="Grzebelus E."/>
            <person name="Grzebelus D."/>
            <person name="Ashrafi H."/>
            <person name="Zheng Z."/>
            <person name="Cheng S."/>
            <person name="Spooner D."/>
            <person name="Van Deynze A."/>
            <person name="Simon P."/>
        </authorList>
    </citation>
    <scope>NUCLEOTIDE SEQUENCE [LARGE SCALE GENOMIC DNA]</scope>
    <source>
        <tissue evidence="25">Leaf</tissue>
    </source>
</reference>
<dbReference type="Pfam" id="PF00288">
    <property type="entry name" value="GHMP_kinases_N"/>
    <property type="match status" value="1"/>
</dbReference>
<dbReference type="GO" id="GO:0016607">
    <property type="term" value="C:nuclear speck"/>
    <property type="evidence" value="ECO:0007669"/>
    <property type="project" value="UniProtKB-SubCell"/>
</dbReference>
<keyword evidence="7" id="KW-0677">Repeat</keyword>
<dbReference type="InterPro" id="IPR035979">
    <property type="entry name" value="RBD_domain_sf"/>
</dbReference>
<dbReference type="CDD" id="cd12466">
    <property type="entry name" value="RRM2_AtRSp31_like"/>
    <property type="match status" value="1"/>
</dbReference>
<dbReference type="CDD" id="cd10509">
    <property type="entry name" value="Zn-ribbon_RPC11"/>
    <property type="match status" value="1"/>
</dbReference>
<dbReference type="SUPFAM" id="SSF55060">
    <property type="entry name" value="GHMP Kinase, C-terminal domain"/>
    <property type="match status" value="1"/>
</dbReference>
<protein>
    <recommendedName>
        <fullName evidence="2">DNA-directed RNA polymerase III subunit RPC10</fullName>
    </recommendedName>
    <alternativeName>
        <fullName evidence="16">RNA polymerase III subunit C11</fullName>
    </alternativeName>
</protein>
<accession>A0A166E636</accession>
<evidence type="ECO:0000256" key="4">
    <source>
        <dbReference type="ARBA" id="ARBA00022679"/>
    </source>
</evidence>
<evidence type="ECO:0000256" key="17">
    <source>
        <dbReference type="ARBA" id="ARBA00038121"/>
    </source>
</evidence>
<keyword evidence="14" id="KW-0508">mRNA splicing</keyword>
<dbReference type="GO" id="GO:0005524">
    <property type="term" value="F:ATP binding"/>
    <property type="evidence" value="ECO:0007669"/>
    <property type="project" value="UniProtKB-KW"/>
</dbReference>
<dbReference type="FunFam" id="3.30.230.120:FF:000002">
    <property type="entry name" value="Bifunctional fucokinase/fucose pyrophosphorylase"/>
    <property type="match status" value="1"/>
</dbReference>
<sequence>MIHFMQCLPLLNSCCENGYAFVYFEDERDARDAIRALDHYPFGYDRRKLSVEWAKGERGRHRDGSKSVANQRPTKTLFVINFDPIRTRVQDVERHFDVYGKVLNVRIRRNFAFVQFETQEEATKALQCTHMSKILDRVVSVEYALRDDGERGDRYDSPKRNYGRHADSPYRRSPSPVGRRGRPSPDYGRRASPDYGRRASPDYGRRVSPDYGHRVSPDYGRPRSPAYDKYRGPSYDRHRSPEYEKFRSRSPVRSDRFRFFLAPVTKMEDKKKWGKRNEKAELSEILRKSWFHLRLSVRHPSRVPTWDAIILTAASPQQAQLYEWQLARAKRLARIAPSTLTLVVPDPHACRIGSGAATLNAILALARHYQLNSDSNLNDKNSLGASSLHETSNNEVSSLMVNFLAKKHILLLHAGGDSKRVPWANPMGKAFLPLPYLAADDPDGSVPLLFDHILAISSCARQAFKNQGGILIMTGDVLPVFDAFTMVLPDDTSCIITVPITLDIASNHGVIVASKTGTFSESYSVCLVENLLQKPSVEELVKNQAILSDGRTLLDTGIIAMSLYEDIVASWVPAKHAWLKQRPLGEDLVTGLGNHKMFSYCAYDLSFLHFGTSSEVLDHLSGIGAGLVGRRHLCSIPATTISDIAASAVIISSKIAAGVSVGEDSLIYDSSISGGIQIGSLSIVVGVNVPGVDGRFHNDTFRFMLPDRHCLWEVPLLEAGRVIVYCGLHDNPKISLAKDGTFCGKPWKKVLDDLNINEIDLWNSVGTQEKCLWNAKIFPILPYIEMLSVAMWLMGLSDRNNDTLFALWKVSTRVSLEELHCSIDFSRMCRGSTNHQADIATEIVKACLSYGIVGRNLSQLCEDILQKEASGVNICKEFLNMCPNLQAQNPAILPKSRAYQVQVDLLRACGNESVATEVEHKVWAAVSDETASAVRYGFKEDFLETSTKNLGIAYHENNLTGCLSEFFTKKVKVELPVRVDFVGGWSDTPPWSLERAGCVLNMAITLEGSLPIGTIIETTKTTGILISDEDLDQVFVEDFTSIKTPFEINDPFRLVKSALLVTGIIHDKILLSVGLKIKTWANVPRGSGLGTSSILAAAVVKGLLQITDGDESNDNVARLVLVLEQLMGTGGGWQDQIGGLYPGIKFSTSFPGIPLRLQVTPLSASPQLIKELQQRLLVVFTGQVRLAHHVLQKVVTRYLRRDNLLVSSIKRLAELAKIGRDSLMNCNIDEIGNIMLEAWRLHQELDPFCSNEFVDKLFAFADQYCSGYKLVGAGGGGFALLLGKDAASAKEMRLVLEENPEFDVKVKHLQQIKRGKDEDPCRVQRPNQCKMEFCPTCGMLAQYELPNMSQPGRFFCPQCPYVCNIEPKVKIKKKYELVTKQIDPVIENDDFKNAATTEAKCPQCGYGKAAFQQFQTRSADEPMTTFYWCMNEVCRARWRED</sequence>
<comment type="similarity">
    <text evidence="18">Belongs to the splicing factor SR family. RS subfamily.</text>
</comment>
<keyword evidence="9 20" id="KW-0863">Zinc-finger</keyword>
<evidence type="ECO:0000256" key="20">
    <source>
        <dbReference type="PROSITE-ProRule" id="PRU00472"/>
    </source>
</evidence>
<keyword evidence="21" id="KW-0804">Transcription</keyword>
<evidence type="ECO:0000256" key="15">
    <source>
        <dbReference type="ARBA" id="ARBA00023242"/>
    </source>
</evidence>
<dbReference type="Gene3D" id="3.30.70.330">
    <property type="match status" value="2"/>
</dbReference>
<evidence type="ECO:0000256" key="22">
    <source>
        <dbReference type="SAM" id="MobiDB-lite"/>
    </source>
</evidence>
<evidence type="ECO:0000256" key="1">
    <source>
        <dbReference type="ARBA" id="ARBA00004324"/>
    </source>
</evidence>
<evidence type="ECO:0000313" key="25">
    <source>
        <dbReference type="EMBL" id="KZN06144.1"/>
    </source>
</evidence>
<dbReference type="OMA" id="EESASEC"/>
<comment type="caution">
    <text evidence="25">The sequence shown here is derived from an EMBL/GenBank/DDBJ whole genome shotgun (WGS) entry which is preliminary data.</text>
</comment>
<feature type="compositionally biased region" description="Basic and acidic residues" evidence="22">
    <location>
        <begin position="187"/>
        <end position="216"/>
    </location>
</feature>
<dbReference type="InterPro" id="IPR012677">
    <property type="entry name" value="Nucleotide-bd_a/b_plait_sf"/>
</dbReference>
<feature type="domain" description="TFIIS-type" evidence="24">
    <location>
        <begin position="1397"/>
        <end position="1439"/>
    </location>
</feature>
<keyword evidence="10" id="KW-0418">Kinase</keyword>
<evidence type="ECO:0000259" key="24">
    <source>
        <dbReference type="PROSITE" id="PS51133"/>
    </source>
</evidence>
<feature type="compositionally biased region" description="Basic and acidic residues" evidence="22">
    <location>
        <begin position="226"/>
        <end position="247"/>
    </location>
</feature>
<dbReference type="Gene3D" id="3.30.230.120">
    <property type="match status" value="1"/>
</dbReference>
<dbReference type="InterPro" id="IPR000504">
    <property type="entry name" value="RRM_dom"/>
</dbReference>
<dbReference type="InterPro" id="IPR001222">
    <property type="entry name" value="Znf_TFIIS"/>
</dbReference>
<dbReference type="STRING" id="79200.A0A166E636"/>
<dbReference type="InterPro" id="IPR013750">
    <property type="entry name" value="GHMP_kinase_C_dom"/>
</dbReference>
<dbReference type="SUPFAM" id="SSF57783">
    <property type="entry name" value="Zinc beta-ribbon"/>
    <property type="match status" value="1"/>
</dbReference>
<dbReference type="InterPro" id="IPR001529">
    <property type="entry name" value="Zn_ribbon_RPB9"/>
</dbReference>
<dbReference type="InterPro" id="IPR020568">
    <property type="entry name" value="Ribosomal_Su5_D2-typ_SF"/>
</dbReference>
<dbReference type="Pfam" id="PF07959">
    <property type="entry name" value="Fucose_pyrophosphorylase"/>
    <property type="match status" value="1"/>
</dbReference>
<keyword evidence="12" id="KW-0067">ATP-binding</keyword>
<dbReference type="GO" id="GO:0047341">
    <property type="term" value="F:fucose-1-phosphate guanylyltransferase activity"/>
    <property type="evidence" value="ECO:0007669"/>
    <property type="project" value="EnsemblPlants"/>
</dbReference>
<dbReference type="SUPFAM" id="SSF54211">
    <property type="entry name" value="Ribosomal protein S5 domain 2-like"/>
    <property type="match status" value="1"/>
</dbReference>
<evidence type="ECO:0000256" key="14">
    <source>
        <dbReference type="ARBA" id="ARBA00023187"/>
    </source>
</evidence>
<dbReference type="GO" id="GO:0003723">
    <property type="term" value="F:RNA binding"/>
    <property type="evidence" value="ECO:0007669"/>
    <property type="project" value="UniProtKB-UniRule"/>
</dbReference>
<keyword evidence="21" id="KW-0240">DNA-directed RNA polymerase</keyword>
<dbReference type="PROSITE" id="PS50102">
    <property type="entry name" value="RRM"/>
    <property type="match status" value="2"/>
</dbReference>
<proteinExistence type="inferred from homology"/>
<evidence type="ECO:0000256" key="7">
    <source>
        <dbReference type="ARBA" id="ARBA00022737"/>
    </source>
</evidence>
<evidence type="ECO:0000256" key="9">
    <source>
        <dbReference type="ARBA" id="ARBA00022771"/>
    </source>
</evidence>
<feature type="compositionally biased region" description="Basic and acidic residues" evidence="22">
    <location>
        <begin position="149"/>
        <end position="170"/>
    </location>
</feature>
<dbReference type="PANTHER" id="PTHR32463:SF0">
    <property type="entry name" value="L-FUCOSE KINASE"/>
    <property type="match status" value="1"/>
</dbReference>
<evidence type="ECO:0000256" key="6">
    <source>
        <dbReference type="ARBA" id="ARBA00022728"/>
    </source>
</evidence>
<dbReference type="GO" id="GO:0000428">
    <property type="term" value="C:DNA-directed RNA polymerase complex"/>
    <property type="evidence" value="ECO:0007669"/>
    <property type="project" value="UniProtKB-KW"/>
</dbReference>
<dbReference type="GO" id="GO:0005681">
    <property type="term" value="C:spliceosomal complex"/>
    <property type="evidence" value="ECO:0007669"/>
    <property type="project" value="UniProtKB-KW"/>
</dbReference>
<keyword evidence="6" id="KW-0747">Spliceosome</keyword>
<dbReference type="InterPro" id="IPR036554">
    <property type="entry name" value="GHMP_kinase_C_sf"/>
</dbReference>
<dbReference type="GO" id="GO:0042352">
    <property type="term" value="P:GDP-L-fucose salvage"/>
    <property type="evidence" value="ECO:0007669"/>
    <property type="project" value="EnsemblPlants"/>
</dbReference>
<dbReference type="Pfam" id="PF01096">
    <property type="entry name" value="Zn_ribbon_TFIIS"/>
    <property type="match status" value="1"/>
</dbReference>
<dbReference type="InterPro" id="IPR034014">
    <property type="entry name" value="Zn_ribbon_RPC11_C"/>
</dbReference>
<dbReference type="PROSITE" id="PS51133">
    <property type="entry name" value="ZF_TFIIS_2"/>
    <property type="match status" value="1"/>
</dbReference>
<evidence type="ECO:0000259" key="23">
    <source>
        <dbReference type="PROSITE" id="PS50102"/>
    </source>
</evidence>
<dbReference type="SUPFAM" id="SSF54928">
    <property type="entry name" value="RNA-binding domain, RBD"/>
    <property type="match status" value="1"/>
</dbReference>
<dbReference type="GO" id="GO:0008380">
    <property type="term" value="P:RNA splicing"/>
    <property type="evidence" value="ECO:0007669"/>
    <property type="project" value="UniProtKB-KW"/>
</dbReference>